<name>A0A2X0IE33_9ACTN</name>
<dbReference type="Proteomes" id="UP000248889">
    <property type="component" value="Unassembled WGS sequence"/>
</dbReference>
<dbReference type="PROSITE" id="PS51257">
    <property type="entry name" value="PROKAR_LIPOPROTEIN"/>
    <property type="match status" value="1"/>
</dbReference>
<evidence type="ECO:0000313" key="6">
    <source>
        <dbReference type="Proteomes" id="UP000248889"/>
    </source>
</evidence>
<dbReference type="AlphaFoldDB" id="A0A2X0IE33"/>
<comment type="similarity">
    <text evidence="1">Belongs to the leucine-binding protein family.</text>
</comment>
<keyword evidence="6" id="KW-1185">Reference proteome</keyword>
<evidence type="ECO:0000256" key="1">
    <source>
        <dbReference type="ARBA" id="ARBA00010062"/>
    </source>
</evidence>
<dbReference type="Gene3D" id="3.40.50.2300">
    <property type="match status" value="2"/>
</dbReference>
<dbReference type="OrthoDB" id="3861418at2"/>
<evidence type="ECO:0000313" key="5">
    <source>
        <dbReference type="EMBL" id="RAG83252.1"/>
    </source>
</evidence>
<dbReference type="EMBL" id="QKYN01000091">
    <property type="protein sequence ID" value="RAG83252.1"/>
    <property type="molecule type" value="Genomic_DNA"/>
</dbReference>
<keyword evidence="2 3" id="KW-0732">Signal</keyword>
<dbReference type="SUPFAM" id="SSF53822">
    <property type="entry name" value="Periplasmic binding protein-like I"/>
    <property type="match status" value="1"/>
</dbReference>
<organism evidence="5 6">
    <name type="scientific">Streptacidiphilus pinicola</name>
    <dbReference type="NCBI Taxonomy" id="2219663"/>
    <lineage>
        <taxon>Bacteria</taxon>
        <taxon>Bacillati</taxon>
        <taxon>Actinomycetota</taxon>
        <taxon>Actinomycetes</taxon>
        <taxon>Kitasatosporales</taxon>
        <taxon>Streptomycetaceae</taxon>
        <taxon>Streptacidiphilus</taxon>
    </lineage>
</organism>
<dbReference type="PANTHER" id="PTHR47235:SF1">
    <property type="entry name" value="BLR6548 PROTEIN"/>
    <property type="match status" value="1"/>
</dbReference>
<dbReference type="InterPro" id="IPR028081">
    <property type="entry name" value="Leu-bd"/>
</dbReference>
<dbReference type="Pfam" id="PF13458">
    <property type="entry name" value="Peripla_BP_6"/>
    <property type="match status" value="1"/>
</dbReference>
<evidence type="ECO:0000259" key="4">
    <source>
        <dbReference type="Pfam" id="PF13458"/>
    </source>
</evidence>
<dbReference type="CDD" id="cd06341">
    <property type="entry name" value="PBP1_ABC_ligand_binding-like"/>
    <property type="match status" value="1"/>
</dbReference>
<dbReference type="PANTHER" id="PTHR47235">
    <property type="entry name" value="BLR6548 PROTEIN"/>
    <property type="match status" value="1"/>
</dbReference>
<feature type="chain" id="PRO_5039120229" evidence="3">
    <location>
        <begin position="28"/>
        <end position="447"/>
    </location>
</feature>
<sequence>MPHRDKRTRTARSVLALLSCASLLALTAGCGSRLPLKDFENAPSGAPAAARPPIPVGIVTSVSSPIGGDTFTGPLYGAQAFFKALNASGGINGRQVQVFTCDDSGAGIGNQSCVHQLIDSDHVVALVAGSVLDYAGAPYVSSQGVPDIGGITIGTQYDQYPHLYQIYGSDEPRDGKSVGWNGELYQTTEVYRYFKAKLGLTRAVVVAYNQADSARYAAQLAQGLQAEGYDVLSETVDFALPNFGSVAAGMKADHAQLLLDAMDTRGNSGLCQAMASAGVTVTAKVTNEQNWSEQARTDYAQTPGCRNALWVTSDARNYEDTQYPAVAAFRAGMQKYFPDRQAQLSEWELLGWAGAQWFTDAASSCGGDVTRSCVDTFMQRQQPYTAHDLIEPSSFVPMANPPTGPQHACLNVARWQDSAQGGKGGWVTQVPDMNANCFQVPALPYRP</sequence>
<evidence type="ECO:0000256" key="2">
    <source>
        <dbReference type="ARBA" id="ARBA00022729"/>
    </source>
</evidence>
<gene>
    <name evidence="5" type="ORF">DN069_23405</name>
</gene>
<feature type="domain" description="Leucine-binding protein" evidence="4">
    <location>
        <begin position="53"/>
        <end position="417"/>
    </location>
</feature>
<proteinExistence type="inferred from homology"/>
<dbReference type="InterPro" id="IPR028082">
    <property type="entry name" value="Peripla_BP_I"/>
</dbReference>
<reference evidence="5 6" key="1">
    <citation type="submission" date="2018-06" db="EMBL/GenBank/DDBJ databases">
        <title>Streptacidiphilus pinicola sp. nov., isolated from pine grove soil.</title>
        <authorList>
            <person name="Roh S.G."/>
            <person name="Park S."/>
            <person name="Kim M.-K."/>
            <person name="Yun B.-R."/>
            <person name="Park J."/>
            <person name="Kim M.J."/>
            <person name="Kim Y.S."/>
            <person name="Kim S.B."/>
        </authorList>
    </citation>
    <scope>NUCLEOTIDE SEQUENCE [LARGE SCALE GENOMIC DNA]</scope>
    <source>
        <strain evidence="5 6">MMS16-CNU450</strain>
    </source>
</reference>
<feature type="signal peptide" evidence="3">
    <location>
        <begin position="1"/>
        <end position="27"/>
    </location>
</feature>
<accession>A0A2X0IE33</accession>
<protein>
    <submittedName>
        <fullName evidence="5">Amino acid ABC transporter substrate-binding protein</fullName>
    </submittedName>
</protein>
<evidence type="ECO:0000256" key="3">
    <source>
        <dbReference type="SAM" id="SignalP"/>
    </source>
</evidence>
<comment type="caution">
    <text evidence="5">The sequence shown here is derived from an EMBL/GenBank/DDBJ whole genome shotgun (WGS) entry which is preliminary data.</text>
</comment>